<evidence type="ECO:0000313" key="1">
    <source>
        <dbReference type="EMBL" id="RCG15865.1"/>
    </source>
</evidence>
<dbReference type="RefSeq" id="WP_114017531.1">
    <property type="nucleotide sequence ID" value="NZ_QOIM01000040.1"/>
</dbReference>
<dbReference type="Proteomes" id="UP000253507">
    <property type="component" value="Unassembled WGS sequence"/>
</dbReference>
<proteinExistence type="predicted"/>
<accession>A0A367EDZ8</accession>
<gene>
    <name evidence="1" type="ORF">DQ392_22630</name>
</gene>
<evidence type="ECO:0000313" key="2">
    <source>
        <dbReference type="Proteomes" id="UP000253507"/>
    </source>
</evidence>
<comment type="caution">
    <text evidence="1">The sequence shown here is derived from an EMBL/GenBank/DDBJ whole genome shotgun (WGS) entry which is preliminary data.</text>
</comment>
<protein>
    <submittedName>
        <fullName evidence="1">Uncharacterized protein</fullName>
    </submittedName>
</protein>
<reference evidence="1 2" key="1">
    <citation type="submission" date="2018-06" db="EMBL/GenBank/DDBJ databases">
        <title>Streptomyces reniochalinae sp. nov. and Streptomyces diacarnus sp. nov. from marine sponges.</title>
        <authorList>
            <person name="Li L."/>
        </authorList>
    </citation>
    <scope>NUCLEOTIDE SEQUENCE [LARGE SCALE GENOMIC DNA]</scope>
    <source>
        <strain evidence="1 2">LHW50302</strain>
    </source>
</reference>
<sequence>MVRRSGVGGGRAWGEDRLTRRGWAPYTGGTLVNHAIEYGRDLTRPERTDEIALMPRSPLR</sequence>
<dbReference type="EMBL" id="QOIM01000040">
    <property type="protein sequence ID" value="RCG15865.1"/>
    <property type="molecule type" value="Genomic_DNA"/>
</dbReference>
<name>A0A367EDZ8_9ACTN</name>
<dbReference type="AlphaFoldDB" id="A0A367EDZ8"/>
<keyword evidence="2" id="KW-1185">Reference proteome</keyword>
<organism evidence="1 2">
    <name type="scientific">Streptomyces reniochalinae</name>
    <dbReference type="NCBI Taxonomy" id="2250578"/>
    <lineage>
        <taxon>Bacteria</taxon>
        <taxon>Bacillati</taxon>
        <taxon>Actinomycetota</taxon>
        <taxon>Actinomycetes</taxon>
        <taxon>Kitasatosporales</taxon>
        <taxon>Streptomycetaceae</taxon>
        <taxon>Streptomyces</taxon>
    </lineage>
</organism>